<dbReference type="EMBL" id="JABXXO010000011">
    <property type="protein sequence ID" value="KAF7763502.1"/>
    <property type="molecule type" value="Genomic_DNA"/>
</dbReference>
<organism evidence="4 5">
    <name type="scientific">Agaricus bisporus var. burnettii</name>
    <dbReference type="NCBI Taxonomy" id="192524"/>
    <lineage>
        <taxon>Eukaryota</taxon>
        <taxon>Fungi</taxon>
        <taxon>Dikarya</taxon>
        <taxon>Basidiomycota</taxon>
        <taxon>Agaricomycotina</taxon>
        <taxon>Agaricomycetes</taxon>
        <taxon>Agaricomycetidae</taxon>
        <taxon>Agaricales</taxon>
        <taxon>Agaricineae</taxon>
        <taxon>Agaricaceae</taxon>
        <taxon>Agaricus</taxon>
    </lineage>
</organism>
<protein>
    <recommendedName>
        <fullName evidence="3">PH domain-containing protein</fullName>
    </recommendedName>
</protein>
<gene>
    <name evidence="4" type="ORF">Agabi119p4_8039</name>
</gene>
<feature type="compositionally biased region" description="Low complexity" evidence="2">
    <location>
        <begin position="541"/>
        <end position="553"/>
    </location>
</feature>
<dbReference type="Gene3D" id="1.10.287.1490">
    <property type="match status" value="1"/>
</dbReference>
<sequence>MATHDVRSTDSMLTSEHPDDPFHATTAADLNFYLQGLLDKKEKQLQQAGNLGQRVLAQQMELEERIRQIQESVIDKPDDEEIDHAARSKYQELNEAILSWDAENSQLSSAFGSSSKRYANSNQPSPTTAFAELPSEAPEHKRPSGSAAGQSRRAKNAANRSFIDPEFAMDIGNNLLAEIRRLQSLLTERDKAIQDMKEERDDLERTVEALKTALKEQERSSDKYREENWNLEVTLQELRSQLADSQSSAVRLETEHKKLSKSLTQTRDQAELHKTESEKHQAAFNDLKSKHESDVAQARKHAAGLARDKQDLQQTVDTLKLQISRVNRRLPKYGSPLTPGTGDNIKDFITPGTERTDDTGTDIFTGGASTNRRRFDNSLYPDGFGNEFYDPDTPEDSPIRRPFQTPNSEIEALQQRLAHAQRQINTLKGSLNREKQIRIRLENAAAGSHPASQLGSEGEEEEEVEEDQTQVEDVAEPSIVSSARGGKPRRGGTAFKVGRGGSGMATRRGRGRGGITLMQRLGLAANSPSASSYNDEGEDFSTSPPTSVPSIPINLHQASPPRTEEEEEENFFNSSTSSHTLQQDGMQSNRTSVASVDGMDPAFANVLKRSSSSSSYSSPLRHSLLSRRGSTRRKGVTAGRRNRGGVPFKEARPPSVINDNPSALAAELGLSPGGESEATAEDGANTSPMKGLTGGVTSPTRSSFLDVEESIREEEEELRAWRKEVVGEGDEDEDEDEEVEEVEMREFGCQTDPVPDVAKTLVDISVETDSQFSPFATIKGKVWPEGLRRTTITQKDFGSLRSSSSKTISNGDDHTITRSFLRESHINDDDAYSEGEETETGADDTETEADYYDARTDMNTPSLSGRASALSTSAFTESRESFHSIMTVSDHEYPSDSGSESDESIRASSRPSTGLERRRQEQGREFGNESKQSLVTRSESVASYYTTSQGPFVSYEDVGVDASVEPEVVVKEVPVEVIKEVEVVKEVRVEVPVEVIREVEVIKEVKVEVPVEVIREVEVIKEVEVVKEVVKEVPVEVIKEVPVEVIKEVEVVREVLKEVPVEVIKEVRVEVPVPVEKDVEIVKEVVKEVLVEVPVPKEVEVVREVRVEVPVEVVKEVIREVEVPVEVIKEVPVEVIREVRVEVPVEVKVPVEVVKEVVKIIEKPVEVIREVEVVKEVPVEVIRDVIRKVPVEVIREIPAPKCEVREMEIQTDDTMEFEQSTIMDLSRKQLSSTSVQVSPISGPVFIPPPPTTAPPPSALARSVSKSGSLVNGSSPTPLLRTGSQHQFQFIPSNTTTSPTSKSDTAPILLSRASRLSASDRRTSMESGISSLNAGDTGSAGNRPQAVLLNAIDKSKPPMMVLPPPPKAPPPPGSMPPPSFIPDRNRPPPRPLSPPPPELIQRATTPTTFGRGGSMRQLPSTSSFRSAGQYGTVGNQPVERRQVSNASLAYSGGERSPRSSISSSDGHGLQRGASMMSRPAASDGGQGAGSLPVTPNRTPRAAGMTGGAVNGHQQQQQQASGTDPIIIHAITQTMIGEFLWKYTRKAIGKGHGERRHKRFFWVHPYTKTLYWSSSDPGSSNVNESSAKSAYIEGVRSVLDPNPMPPGLYQYSVVVSTPQREMKITAPTKERHDIWLNALKYLLSRPSASVNNMDDSPPTQQSPADYQTDDDPVSPRRRLLSSPQSVRSRSSRRGGTPGDTWSSTPKGKRSRSQLSVKGSVSKRSGTPAAEYLRWNGPESPYSPSRSFIDEARDDDIVGDGHLDLNFELHDDDELSEGGYEGLENVRACCDGRHTVGHSHPKKHPHPQHQPGHAHTAPLMTTLTRHSLESQHQQADSNPMDIGRPASPAWSFRSRTGSADGHSSAAGSGSGGLLSKLRFGSKRGFKNTPVLPPVDQ</sequence>
<feature type="region of interest" description="Disordered" evidence="2">
    <location>
        <begin position="888"/>
        <end position="934"/>
    </location>
</feature>
<dbReference type="InterPro" id="IPR001849">
    <property type="entry name" value="PH_domain"/>
</dbReference>
<feature type="compositionally biased region" description="Acidic residues" evidence="2">
    <location>
        <begin position="457"/>
        <end position="475"/>
    </location>
</feature>
<feature type="compositionally biased region" description="Low complexity" evidence="2">
    <location>
        <begin position="1291"/>
        <end position="1316"/>
    </location>
</feature>
<feature type="compositionally biased region" description="Basic and acidic residues" evidence="2">
    <location>
        <begin position="915"/>
        <end position="928"/>
    </location>
</feature>
<feature type="region of interest" description="Disordered" evidence="2">
    <location>
        <begin position="330"/>
        <end position="369"/>
    </location>
</feature>
<feature type="compositionally biased region" description="Polar residues" evidence="2">
    <location>
        <begin position="857"/>
        <end position="876"/>
    </location>
</feature>
<feature type="region of interest" description="Disordered" evidence="2">
    <location>
        <begin position="607"/>
        <end position="702"/>
    </location>
</feature>
<dbReference type="GO" id="GO:0005543">
    <property type="term" value="F:phospholipid binding"/>
    <property type="evidence" value="ECO:0007669"/>
    <property type="project" value="InterPro"/>
</dbReference>
<dbReference type="Proteomes" id="UP000629468">
    <property type="component" value="Unassembled WGS sequence"/>
</dbReference>
<feature type="region of interest" description="Disordered" evidence="2">
    <location>
        <begin position="722"/>
        <end position="753"/>
    </location>
</feature>
<evidence type="ECO:0000256" key="1">
    <source>
        <dbReference type="SAM" id="Coils"/>
    </source>
</evidence>
<dbReference type="GO" id="GO:0032065">
    <property type="term" value="P:maintenance of protein location in cell cortex"/>
    <property type="evidence" value="ECO:0007669"/>
    <property type="project" value="InterPro"/>
</dbReference>
<evidence type="ECO:0000259" key="3">
    <source>
        <dbReference type="PROSITE" id="PS50003"/>
    </source>
</evidence>
<dbReference type="Pfam" id="PF12814">
    <property type="entry name" value="Mcp5_PH"/>
    <property type="match status" value="1"/>
</dbReference>
<feature type="compositionally biased region" description="Low complexity" evidence="2">
    <location>
        <begin position="1450"/>
        <end position="1466"/>
    </location>
</feature>
<evidence type="ECO:0000313" key="4">
    <source>
        <dbReference type="EMBL" id="KAF7763502.1"/>
    </source>
</evidence>
<feature type="compositionally biased region" description="Polar residues" evidence="2">
    <location>
        <begin position="1710"/>
        <end position="1722"/>
    </location>
</feature>
<dbReference type="PANTHER" id="PTHR28190">
    <property type="entry name" value="NUCLEAR MIGRATION PROTEIN NUM1"/>
    <property type="match status" value="1"/>
</dbReference>
<proteinExistence type="predicted"/>
<dbReference type="PANTHER" id="PTHR28190:SF1">
    <property type="entry name" value="NUCLEAR MIGRATION PROTEIN NUM1"/>
    <property type="match status" value="1"/>
</dbReference>
<dbReference type="GO" id="GO:0005938">
    <property type="term" value="C:cell cortex"/>
    <property type="evidence" value="ECO:0007669"/>
    <property type="project" value="InterPro"/>
</dbReference>
<dbReference type="PROSITE" id="PS50003">
    <property type="entry name" value="PH_DOMAIN"/>
    <property type="match status" value="1"/>
</dbReference>
<feature type="compositionally biased region" description="Polar residues" evidence="2">
    <location>
        <begin position="579"/>
        <end position="594"/>
    </location>
</feature>
<feature type="compositionally biased region" description="Basic residues" evidence="2">
    <location>
        <begin position="629"/>
        <end position="643"/>
    </location>
</feature>
<reference evidence="4 5" key="1">
    <citation type="journal article" name="Sci. Rep.">
        <title>Telomere-to-telomere assembled and centromere annotated genomes of the two main subspecies of the button mushroom Agaricus bisporus reveal especially polymorphic chromosome ends.</title>
        <authorList>
            <person name="Sonnenberg A.S.M."/>
            <person name="Sedaghat-Telgerd N."/>
            <person name="Lavrijssen B."/>
            <person name="Ohm R.A."/>
            <person name="Hendrickx P.M."/>
            <person name="Scholtmeijer K."/>
            <person name="Baars J.J.P."/>
            <person name="van Peer A."/>
        </authorList>
    </citation>
    <scope>NUCLEOTIDE SEQUENCE [LARGE SCALE GENOMIC DNA]</scope>
    <source>
        <strain evidence="4 5">H119_p4</strain>
    </source>
</reference>
<evidence type="ECO:0000256" key="2">
    <source>
        <dbReference type="SAM" id="MobiDB-lite"/>
    </source>
</evidence>
<feature type="compositionally biased region" description="Basic and acidic residues" evidence="2">
    <location>
        <begin position="811"/>
        <end position="828"/>
    </location>
</feature>
<dbReference type="InterPro" id="IPR024774">
    <property type="entry name" value="PH_dom-Mcp5-type"/>
</dbReference>
<feature type="compositionally biased region" description="Polar residues" evidence="2">
    <location>
        <begin position="1825"/>
        <end position="1834"/>
    </location>
</feature>
<feature type="compositionally biased region" description="Pro residues" evidence="2">
    <location>
        <begin position="1387"/>
        <end position="1397"/>
    </location>
</feature>
<feature type="domain" description="PH" evidence="3">
    <location>
        <begin position="1531"/>
        <end position="1642"/>
    </location>
</feature>
<feature type="region of interest" description="Disordered" evidence="2">
    <location>
        <begin position="1646"/>
        <end position="1741"/>
    </location>
</feature>
<dbReference type="InterPro" id="IPR011993">
    <property type="entry name" value="PH-like_dom_sf"/>
</dbReference>
<comment type="caution">
    <text evidence="4">The sequence shown here is derived from an EMBL/GenBank/DDBJ whole genome shotgun (WGS) entry which is preliminary data.</text>
</comment>
<feature type="region of interest" description="Disordered" evidence="2">
    <location>
        <begin position="1241"/>
        <end position="1342"/>
    </location>
</feature>
<dbReference type="GO" id="GO:0005739">
    <property type="term" value="C:mitochondrion"/>
    <property type="evidence" value="ECO:0007669"/>
    <property type="project" value="TreeGrafter"/>
</dbReference>
<name>A0A8H7C5Y4_AGABI</name>
<feature type="compositionally biased region" description="Polar residues" evidence="2">
    <location>
        <begin position="112"/>
        <end position="128"/>
    </location>
</feature>
<feature type="region of interest" description="Disordered" evidence="2">
    <location>
        <begin position="442"/>
        <end position="510"/>
    </location>
</feature>
<feature type="coiled-coil region" evidence="1">
    <location>
        <begin position="295"/>
        <end position="329"/>
    </location>
</feature>
<feature type="compositionally biased region" description="Low complexity" evidence="2">
    <location>
        <begin position="607"/>
        <end position="628"/>
    </location>
</feature>
<feature type="region of interest" description="Disordered" evidence="2">
    <location>
        <begin position="1355"/>
        <end position="1520"/>
    </location>
</feature>
<feature type="region of interest" description="Disordered" evidence="2">
    <location>
        <begin position="1825"/>
        <end position="1893"/>
    </location>
</feature>
<dbReference type="SUPFAM" id="SSF50729">
    <property type="entry name" value="PH domain-like"/>
    <property type="match status" value="1"/>
</dbReference>
<feature type="compositionally biased region" description="Polar residues" evidence="2">
    <location>
        <begin position="1416"/>
        <end position="1425"/>
    </location>
</feature>
<feature type="compositionally biased region" description="Acidic residues" evidence="2">
    <location>
        <begin position="829"/>
        <end position="851"/>
    </location>
</feature>
<feature type="compositionally biased region" description="Low complexity" evidence="2">
    <location>
        <begin position="1854"/>
        <end position="1875"/>
    </location>
</feature>
<feature type="region of interest" description="Disordered" evidence="2">
    <location>
        <begin position="256"/>
        <end position="281"/>
    </location>
</feature>
<feature type="region of interest" description="Disordered" evidence="2">
    <location>
        <begin position="525"/>
        <end position="594"/>
    </location>
</feature>
<feature type="compositionally biased region" description="Pro residues" evidence="2">
    <location>
        <begin position="1359"/>
        <end position="1379"/>
    </location>
</feature>
<dbReference type="GO" id="GO:0000226">
    <property type="term" value="P:microtubule cytoskeleton organization"/>
    <property type="evidence" value="ECO:0007669"/>
    <property type="project" value="TreeGrafter"/>
</dbReference>
<evidence type="ECO:0000313" key="5">
    <source>
        <dbReference type="Proteomes" id="UP000629468"/>
    </source>
</evidence>
<feature type="compositionally biased region" description="Basic and acidic residues" evidence="2">
    <location>
        <begin position="268"/>
        <end position="281"/>
    </location>
</feature>
<dbReference type="CDD" id="cd13365">
    <property type="entry name" value="PH_PLC_plant-like"/>
    <property type="match status" value="1"/>
</dbReference>
<feature type="compositionally biased region" description="Polar residues" evidence="2">
    <location>
        <begin position="798"/>
        <end position="810"/>
    </location>
</feature>
<feature type="compositionally biased region" description="Polar residues" evidence="2">
    <location>
        <begin position="1263"/>
        <end position="1290"/>
    </location>
</feature>
<dbReference type="Gene3D" id="2.30.29.30">
    <property type="entry name" value="Pleckstrin-homology domain (PH domain)/Phosphotyrosine-binding domain (PTB)"/>
    <property type="match status" value="1"/>
</dbReference>
<dbReference type="InterPro" id="IPR053005">
    <property type="entry name" value="Nuclear_Pos-Cytoskel_Interact"/>
</dbReference>
<accession>A0A8H7C5Y4</accession>
<dbReference type="GO" id="GO:0015631">
    <property type="term" value="F:tubulin binding"/>
    <property type="evidence" value="ECO:0007669"/>
    <property type="project" value="TreeGrafter"/>
</dbReference>
<feature type="region of interest" description="Disordered" evidence="2">
    <location>
        <begin position="112"/>
        <end position="157"/>
    </location>
</feature>
<feature type="region of interest" description="Disordered" evidence="2">
    <location>
        <begin position="1"/>
        <end position="22"/>
    </location>
</feature>
<feature type="compositionally biased region" description="Acidic residues" evidence="2">
    <location>
        <begin position="727"/>
        <end position="743"/>
    </location>
</feature>
<feature type="compositionally biased region" description="Pro residues" evidence="2">
    <location>
        <begin position="1245"/>
        <end position="1257"/>
    </location>
</feature>
<keyword evidence="1" id="KW-0175">Coiled coil</keyword>
<feature type="region of interest" description="Disordered" evidence="2">
    <location>
        <begin position="798"/>
        <end position="876"/>
    </location>
</feature>
<feature type="compositionally biased region" description="Polar residues" evidence="2">
    <location>
        <begin position="1646"/>
        <end position="1663"/>
    </location>
</feature>
<dbReference type="SMART" id="SM00233">
    <property type="entry name" value="PH"/>
    <property type="match status" value="1"/>
</dbReference>
<feature type="compositionally biased region" description="Polar residues" evidence="2">
    <location>
        <begin position="1324"/>
        <end position="1341"/>
    </location>
</feature>